<dbReference type="Gene3D" id="2.60.450.10">
    <property type="entry name" value="Lipopolysaccharide (LPS) transport protein A like domain"/>
    <property type="match status" value="1"/>
</dbReference>
<comment type="function">
    <text evidence="1">Together with LptE, is involved in the assembly of lipopolysaccharide (LPS) at the surface of the outer membrane.</text>
</comment>
<dbReference type="PANTHER" id="PTHR30189:SF1">
    <property type="entry name" value="LPS-ASSEMBLY PROTEIN LPTD"/>
    <property type="match status" value="1"/>
</dbReference>
<keyword evidence="4" id="KW-1185">Reference proteome</keyword>
<feature type="signal peptide" evidence="1">
    <location>
        <begin position="1"/>
        <end position="28"/>
    </location>
</feature>
<dbReference type="InterPro" id="IPR050218">
    <property type="entry name" value="LptD"/>
</dbReference>
<keyword evidence="1" id="KW-0732">Signal</keyword>
<protein>
    <recommendedName>
        <fullName evidence="1">LPS-assembly protein LptD</fullName>
    </recommendedName>
</protein>
<name>A0A437JXZ1_9BURK</name>
<dbReference type="HAMAP" id="MF_01411">
    <property type="entry name" value="LPS_assembly_LptD"/>
    <property type="match status" value="1"/>
</dbReference>
<comment type="subcellular location">
    <subcellularLocation>
        <location evidence="1">Cell outer membrane</location>
    </subcellularLocation>
</comment>
<organism evidence="3 4">
    <name type="scientific">Rubrivivax albus</name>
    <dbReference type="NCBI Taxonomy" id="2499835"/>
    <lineage>
        <taxon>Bacteria</taxon>
        <taxon>Pseudomonadati</taxon>
        <taxon>Pseudomonadota</taxon>
        <taxon>Betaproteobacteria</taxon>
        <taxon>Burkholderiales</taxon>
        <taxon>Sphaerotilaceae</taxon>
        <taxon>Rubrivivax</taxon>
    </lineage>
</organism>
<dbReference type="GO" id="GO:1990351">
    <property type="term" value="C:transporter complex"/>
    <property type="evidence" value="ECO:0007669"/>
    <property type="project" value="TreeGrafter"/>
</dbReference>
<sequence length="771" mass="84948" precursor="true">MLVPRLALRRLAWLALTASVIGLPTARAAEPALTRPAAALPIELSAERLTVTTDRETVAEGDVRLRQGGLLIRADRLSYRPPTDRAAASGGVRLEREGAIFRGDAAELTVRDFSGWFVAPQFDFPPLGTRGEASRIDFASRTQLTAADARYTSCPRPEDGSEPDWQLQARSVTMDFDANEGRAEGARLRFQGVSILALPRLSFPVTGARKTGWLPPTVGLDSRSGLELAVPWYWNLAPDRDLTLTPRVLTRRGVGLDTQLRWLAPEHQGQVDTQWLPDDRVAGRARGLLALRHQHALGALGTLRVDGVRVSDDDWWKDFPRFGRLLTPRLLDASARLDRPMTLGPLALNAYAQVQHWQVLQDAEAPIVAPYARAPRLGLSGRGRGGWLGPLEVSGELELNRFERPDDDSGGLRPEAWRWHALGQVAWPWRAGGVSLVPRLALNAARYRTDEPMADGRREAGRLIGTFSFDAGLRLERDAEGWFGRTSLRQTLEPRLLYVRTPYKRQDHLPNFDAYGKDFNLSSIYTTNAFSGIDRVSDANELTAGVTSRLIDPGDGAELLRVGIVQRFRFADQRVAPQADGDVDGPVQDQRLSDILLFGSTTLLPRWTLDASMQYSPDIGRLQRSILGASYLAGPYRTVSGRYRLARGVSEQFELGWQWPLNAPAAGGRPRSSCSGTWYGVGRINYSLKDSRITDSLVGAEYDAGCWILRMVAERQSTGVSAATTRLMLQLELVGLSRLGPSPLQVLKDNIPGYRLLREADDAPAGAAPTP</sequence>
<evidence type="ECO:0000256" key="1">
    <source>
        <dbReference type="HAMAP-Rule" id="MF_01411"/>
    </source>
</evidence>
<keyword evidence="1" id="KW-0998">Cell outer membrane</keyword>
<reference evidence="3 4" key="1">
    <citation type="submission" date="2019-01" db="EMBL/GenBank/DDBJ databases">
        <authorList>
            <person name="Chen W.-M."/>
        </authorList>
    </citation>
    <scope>NUCLEOTIDE SEQUENCE [LARGE SCALE GENOMIC DNA]</scope>
    <source>
        <strain evidence="3 4">ICH-3</strain>
    </source>
</reference>
<dbReference type="GO" id="GO:0043165">
    <property type="term" value="P:Gram-negative-bacterium-type cell outer membrane assembly"/>
    <property type="evidence" value="ECO:0007669"/>
    <property type="project" value="UniProtKB-UniRule"/>
</dbReference>
<evidence type="ECO:0000313" key="3">
    <source>
        <dbReference type="EMBL" id="RVT52521.1"/>
    </source>
</evidence>
<dbReference type="Proteomes" id="UP000288178">
    <property type="component" value="Unassembled WGS sequence"/>
</dbReference>
<dbReference type="GO" id="GO:0009279">
    <property type="term" value="C:cell outer membrane"/>
    <property type="evidence" value="ECO:0007669"/>
    <property type="project" value="UniProtKB-SubCell"/>
</dbReference>
<comment type="caution">
    <text evidence="3">The sequence shown here is derived from an EMBL/GenBank/DDBJ whole genome shotgun (WGS) entry which is preliminary data.</text>
</comment>
<comment type="similarity">
    <text evidence="1">Belongs to the LptD family.</text>
</comment>
<dbReference type="InterPro" id="IPR020889">
    <property type="entry name" value="LipoPS_assembly_LptD"/>
</dbReference>
<feature type="chain" id="PRO_5019592697" description="LPS-assembly protein LptD" evidence="1">
    <location>
        <begin position="29"/>
        <end position="771"/>
    </location>
</feature>
<keyword evidence="1" id="KW-0472">Membrane</keyword>
<comment type="subunit">
    <text evidence="1">Component of the lipopolysaccharide transport and assembly complex. Interacts with LptE and LptA.</text>
</comment>
<comment type="caution">
    <text evidence="1">Lacks conserved residue(s) required for the propagation of feature annotation.</text>
</comment>
<accession>A0A437JXZ1</accession>
<evidence type="ECO:0000259" key="2">
    <source>
        <dbReference type="Pfam" id="PF04453"/>
    </source>
</evidence>
<dbReference type="AlphaFoldDB" id="A0A437JXZ1"/>
<feature type="domain" description="LptD C-terminal" evidence="2">
    <location>
        <begin position="285"/>
        <end position="656"/>
    </location>
</feature>
<dbReference type="PANTHER" id="PTHR30189">
    <property type="entry name" value="LPS-ASSEMBLY PROTEIN"/>
    <property type="match status" value="1"/>
</dbReference>
<proteinExistence type="inferred from homology"/>
<gene>
    <name evidence="1" type="primary">lptD</name>
    <name evidence="3" type="ORF">ENE75_08805</name>
</gene>
<dbReference type="EMBL" id="SACT01000002">
    <property type="protein sequence ID" value="RVT52521.1"/>
    <property type="molecule type" value="Genomic_DNA"/>
</dbReference>
<evidence type="ECO:0000313" key="4">
    <source>
        <dbReference type="Proteomes" id="UP000288178"/>
    </source>
</evidence>
<dbReference type="GO" id="GO:0015920">
    <property type="term" value="P:lipopolysaccharide transport"/>
    <property type="evidence" value="ECO:0007669"/>
    <property type="project" value="InterPro"/>
</dbReference>
<dbReference type="InterPro" id="IPR007543">
    <property type="entry name" value="LptD_C"/>
</dbReference>
<dbReference type="Pfam" id="PF04453">
    <property type="entry name" value="LptD"/>
    <property type="match status" value="1"/>
</dbReference>